<evidence type="ECO:0000313" key="1">
    <source>
        <dbReference type="EMBL" id="GHO83936.1"/>
    </source>
</evidence>
<keyword evidence="2" id="KW-1185">Reference proteome</keyword>
<gene>
    <name evidence="1" type="ORF">KSZ_19420</name>
</gene>
<protein>
    <recommendedName>
        <fullName evidence="3">WYL domain-containing protein</fullName>
    </recommendedName>
</protein>
<proteinExistence type="predicted"/>
<organism evidence="1 2">
    <name type="scientific">Dictyobacter formicarum</name>
    <dbReference type="NCBI Taxonomy" id="2778368"/>
    <lineage>
        <taxon>Bacteria</taxon>
        <taxon>Bacillati</taxon>
        <taxon>Chloroflexota</taxon>
        <taxon>Ktedonobacteria</taxon>
        <taxon>Ktedonobacterales</taxon>
        <taxon>Dictyobacteraceae</taxon>
        <taxon>Dictyobacter</taxon>
    </lineage>
</organism>
<dbReference type="Proteomes" id="UP000635565">
    <property type="component" value="Unassembled WGS sequence"/>
</dbReference>
<evidence type="ECO:0000313" key="2">
    <source>
        <dbReference type="Proteomes" id="UP000635565"/>
    </source>
</evidence>
<reference evidence="1 2" key="1">
    <citation type="journal article" date="2021" name="Int. J. Syst. Evol. Microbiol.">
        <title>Reticulibacter mediterranei gen. nov., sp. nov., within the new family Reticulibacteraceae fam. nov., and Ktedonospora formicarum gen. nov., sp. nov., Ktedonobacter robiniae sp. nov., Dictyobacter formicarum sp. nov. and Dictyobacter arantiisoli sp. nov., belonging to the class Ktedonobacteria.</title>
        <authorList>
            <person name="Yabe S."/>
            <person name="Zheng Y."/>
            <person name="Wang C.M."/>
            <person name="Sakai Y."/>
            <person name="Abe K."/>
            <person name="Yokota A."/>
            <person name="Donadio S."/>
            <person name="Cavaletti L."/>
            <person name="Monciardini P."/>
        </authorList>
    </citation>
    <scope>NUCLEOTIDE SEQUENCE [LARGE SCALE GENOMIC DNA]</scope>
    <source>
        <strain evidence="1 2">SOSP1-9</strain>
    </source>
</reference>
<dbReference type="EMBL" id="BNJJ01000004">
    <property type="protein sequence ID" value="GHO83936.1"/>
    <property type="molecule type" value="Genomic_DNA"/>
</dbReference>
<name>A0ABQ3VEM1_9CHLR</name>
<evidence type="ECO:0008006" key="3">
    <source>
        <dbReference type="Google" id="ProtNLM"/>
    </source>
</evidence>
<sequence>MAHFPAYMHADFVAAERSDHILMTLGECDSDIVFSLLRWLGPGAELLEPEGWRAQYRRELQQMLACYDKT</sequence>
<accession>A0ABQ3VEM1</accession>
<dbReference type="RefSeq" id="WP_201361563.1">
    <property type="nucleotide sequence ID" value="NZ_BNJJ01000004.1"/>
</dbReference>
<comment type="caution">
    <text evidence="1">The sequence shown here is derived from an EMBL/GenBank/DDBJ whole genome shotgun (WGS) entry which is preliminary data.</text>
</comment>